<keyword evidence="3" id="KW-0597">Phosphoprotein</keyword>
<comment type="caution">
    <text evidence="6">The sequence shown here is derived from an EMBL/GenBank/DDBJ whole genome shotgun (WGS) entry which is preliminary data.</text>
</comment>
<dbReference type="GO" id="GO:0032993">
    <property type="term" value="C:protein-DNA complex"/>
    <property type="evidence" value="ECO:0007669"/>
    <property type="project" value="TreeGrafter"/>
</dbReference>
<dbReference type="EMBL" id="AAOA02000004">
    <property type="protein sequence ID" value="EAQ97123.1"/>
    <property type="molecule type" value="Genomic_DNA"/>
</dbReference>
<dbReference type="Proteomes" id="UP000019205">
    <property type="component" value="Chromosome"/>
</dbReference>
<protein>
    <submittedName>
        <fullName evidence="6">Response regulator of the LytR/AlgR family</fullName>
    </submittedName>
</protein>
<gene>
    <name evidence="6" type="ORF">KT71_07084</name>
</gene>
<dbReference type="Gene3D" id="2.40.50.1020">
    <property type="entry name" value="LytTr DNA-binding domain"/>
    <property type="match status" value="1"/>
</dbReference>
<dbReference type="PROSITE" id="PS50930">
    <property type="entry name" value="HTH_LYTTR"/>
    <property type="match status" value="1"/>
</dbReference>
<dbReference type="InterPro" id="IPR007492">
    <property type="entry name" value="LytTR_DNA-bd_dom"/>
</dbReference>
<keyword evidence="1" id="KW-0902">Two-component regulatory system</keyword>
<feature type="domain" description="Response regulatory" evidence="4">
    <location>
        <begin position="2"/>
        <end position="116"/>
    </location>
</feature>
<evidence type="ECO:0000313" key="7">
    <source>
        <dbReference type="Proteomes" id="UP000019205"/>
    </source>
</evidence>
<evidence type="ECO:0000259" key="4">
    <source>
        <dbReference type="PROSITE" id="PS50110"/>
    </source>
</evidence>
<dbReference type="GO" id="GO:0000976">
    <property type="term" value="F:transcription cis-regulatory region binding"/>
    <property type="evidence" value="ECO:0007669"/>
    <property type="project" value="TreeGrafter"/>
</dbReference>
<organism evidence="6 7">
    <name type="scientific">Congregibacter litoralis KT71</name>
    <dbReference type="NCBI Taxonomy" id="314285"/>
    <lineage>
        <taxon>Bacteria</taxon>
        <taxon>Pseudomonadati</taxon>
        <taxon>Pseudomonadota</taxon>
        <taxon>Gammaproteobacteria</taxon>
        <taxon>Cellvibrionales</taxon>
        <taxon>Halieaceae</taxon>
        <taxon>Congregibacter</taxon>
    </lineage>
</organism>
<dbReference type="SMART" id="SM00448">
    <property type="entry name" value="REC"/>
    <property type="match status" value="1"/>
</dbReference>
<keyword evidence="7" id="KW-1185">Reference proteome</keyword>
<reference evidence="6 7" key="1">
    <citation type="journal article" date="2007" name="Proc. Natl. Acad. Sci. U.S.A.">
        <title>Characterization of a marine gammaproteobacterium capable of aerobic anoxygenic photosynthesis.</title>
        <authorList>
            <person name="Fuchs B.M."/>
            <person name="Spring S."/>
            <person name="Teeling H."/>
            <person name="Quast C."/>
            <person name="Wulf J."/>
            <person name="Schattenhofer M."/>
            <person name="Yan S."/>
            <person name="Ferriera S."/>
            <person name="Johnson J."/>
            <person name="Glockner F.O."/>
            <person name="Amann R."/>
        </authorList>
    </citation>
    <scope>NUCLEOTIDE SEQUENCE [LARGE SCALE GENOMIC DNA]</scope>
    <source>
        <strain evidence="6">KT71</strain>
    </source>
</reference>
<reference evidence="6 7" key="2">
    <citation type="journal article" date="2009" name="PLoS ONE">
        <title>The photosynthetic apparatus and its regulation in the aerobic gammaproteobacterium Congregibacter litoralis gen. nov., sp. nov.</title>
        <authorList>
            <person name="Spring S."/>
            <person name="Lunsdorf H."/>
            <person name="Fuchs B.M."/>
            <person name="Tindall B.J."/>
        </authorList>
    </citation>
    <scope>NUCLEOTIDE SEQUENCE [LARGE SCALE GENOMIC DNA]</scope>
    <source>
        <strain evidence="6">KT71</strain>
    </source>
</reference>
<dbReference type="SMART" id="SM00850">
    <property type="entry name" value="LytTR"/>
    <property type="match status" value="1"/>
</dbReference>
<dbReference type="Pfam" id="PF04397">
    <property type="entry name" value="LytTR"/>
    <property type="match status" value="1"/>
</dbReference>
<sequence>MKILVVDDEPLARQRLLRLLQRLRPEARCFEADNGRSALTLVRAEQPQIVLLDIRMPEMDGVEVAGHLLDEPAAPAVIFCTAYDEYALAALQHHAIAYLLKPVREKELEGALKAAVRVNRAQLDSLGFSGAGAGAGAGREEVVSAGHRGIETLPVADVRCFLAEDKYVRACAPSGDILLSESLKELEQEFEARFLRVHRNALVARAHISRLLRSDDGWVVELKDVSPRPQVSRRHLSEIKAALTG</sequence>
<proteinExistence type="predicted"/>
<dbReference type="InterPro" id="IPR011006">
    <property type="entry name" value="CheY-like_superfamily"/>
</dbReference>
<dbReference type="Pfam" id="PF00072">
    <property type="entry name" value="Response_reg"/>
    <property type="match status" value="1"/>
</dbReference>
<evidence type="ECO:0000256" key="2">
    <source>
        <dbReference type="ARBA" id="ARBA00023125"/>
    </source>
</evidence>
<evidence type="ECO:0000256" key="1">
    <source>
        <dbReference type="ARBA" id="ARBA00023012"/>
    </source>
</evidence>
<feature type="modified residue" description="4-aspartylphosphate" evidence="3">
    <location>
        <position position="53"/>
    </location>
</feature>
<name>A4A9F6_9GAMM</name>
<evidence type="ECO:0000256" key="3">
    <source>
        <dbReference type="PROSITE-ProRule" id="PRU00169"/>
    </source>
</evidence>
<dbReference type="SUPFAM" id="SSF52172">
    <property type="entry name" value="CheY-like"/>
    <property type="match status" value="1"/>
</dbReference>
<feature type="domain" description="HTH LytTR-type" evidence="5">
    <location>
        <begin position="147"/>
        <end position="245"/>
    </location>
</feature>
<dbReference type="PROSITE" id="PS50110">
    <property type="entry name" value="RESPONSE_REGULATORY"/>
    <property type="match status" value="1"/>
</dbReference>
<dbReference type="OrthoDB" id="236568at2"/>
<dbReference type="AlphaFoldDB" id="A4A9F6"/>
<dbReference type="GO" id="GO:0006355">
    <property type="term" value="P:regulation of DNA-templated transcription"/>
    <property type="evidence" value="ECO:0007669"/>
    <property type="project" value="TreeGrafter"/>
</dbReference>
<evidence type="ECO:0000259" key="5">
    <source>
        <dbReference type="PROSITE" id="PS50930"/>
    </source>
</evidence>
<evidence type="ECO:0000313" key="6">
    <source>
        <dbReference type="EMBL" id="EAQ97123.1"/>
    </source>
</evidence>
<dbReference type="STRING" id="314285.KT71_07084"/>
<dbReference type="Gene3D" id="3.40.50.2300">
    <property type="match status" value="1"/>
</dbReference>
<keyword evidence="2" id="KW-0238">DNA-binding</keyword>
<dbReference type="RefSeq" id="WP_008293841.1">
    <property type="nucleotide sequence ID" value="NZ_CM002299.1"/>
</dbReference>
<dbReference type="InterPro" id="IPR039420">
    <property type="entry name" value="WalR-like"/>
</dbReference>
<dbReference type="PANTHER" id="PTHR48111:SF3">
    <property type="entry name" value="TRANSCRIPTIONAL REGULATORY PROTEIN BTSR"/>
    <property type="match status" value="1"/>
</dbReference>
<dbReference type="PANTHER" id="PTHR48111">
    <property type="entry name" value="REGULATOR OF RPOS"/>
    <property type="match status" value="1"/>
</dbReference>
<dbReference type="GO" id="GO:0000156">
    <property type="term" value="F:phosphorelay response regulator activity"/>
    <property type="evidence" value="ECO:0007669"/>
    <property type="project" value="TreeGrafter"/>
</dbReference>
<dbReference type="HOGENOM" id="CLU_000445_14_1_6"/>
<accession>A4A9F6</accession>
<dbReference type="eggNOG" id="COG3279">
    <property type="taxonomic scope" value="Bacteria"/>
</dbReference>
<dbReference type="InterPro" id="IPR001789">
    <property type="entry name" value="Sig_transdc_resp-reg_receiver"/>
</dbReference>
<dbReference type="GO" id="GO:0005829">
    <property type="term" value="C:cytosol"/>
    <property type="evidence" value="ECO:0007669"/>
    <property type="project" value="TreeGrafter"/>
</dbReference>